<keyword evidence="2" id="KW-0808">Transferase</keyword>
<protein>
    <submittedName>
        <fullName evidence="2">Methyltransferase domain-containing protein</fullName>
    </submittedName>
</protein>
<proteinExistence type="predicted"/>
<dbReference type="SUPFAM" id="SSF53335">
    <property type="entry name" value="S-adenosyl-L-methionine-dependent methyltransferases"/>
    <property type="match status" value="1"/>
</dbReference>
<evidence type="ECO:0000256" key="1">
    <source>
        <dbReference type="SAM" id="Coils"/>
    </source>
</evidence>
<feature type="coiled-coil region" evidence="1">
    <location>
        <begin position="317"/>
        <end position="344"/>
    </location>
</feature>
<dbReference type="InterPro" id="IPR029063">
    <property type="entry name" value="SAM-dependent_MTases_sf"/>
</dbReference>
<dbReference type="Pfam" id="PF13489">
    <property type="entry name" value="Methyltransf_23"/>
    <property type="match status" value="1"/>
</dbReference>
<dbReference type="AlphaFoldDB" id="A0A7Y7IWY0"/>
<accession>A0A7Y7IWY0</accession>
<dbReference type="GO" id="GO:0008168">
    <property type="term" value="F:methyltransferase activity"/>
    <property type="evidence" value="ECO:0007669"/>
    <property type="project" value="UniProtKB-KW"/>
</dbReference>
<keyword evidence="1" id="KW-0175">Coiled coil</keyword>
<dbReference type="GO" id="GO:0032259">
    <property type="term" value="P:methylation"/>
    <property type="evidence" value="ECO:0007669"/>
    <property type="project" value="UniProtKB-KW"/>
</dbReference>
<gene>
    <name evidence="2" type="ORF">HUK84_09380</name>
</gene>
<dbReference type="Proteomes" id="UP000534870">
    <property type="component" value="Unassembled WGS sequence"/>
</dbReference>
<comment type="caution">
    <text evidence="2">The sequence shown here is derived from an EMBL/GenBank/DDBJ whole genome shotgun (WGS) entry which is preliminary data.</text>
</comment>
<name>A0A7Y7IWY0_9PROT</name>
<keyword evidence="2" id="KW-0489">Methyltransferase</keyword>
<dbReference type="Gene3D" id="3.40.50.150">
    <property type="entry name" value="Vaccinia Virus protein VP39"/>
    <property type="match status" value="1"/>
</dbReference>
<organism evidence="2 3">
    <name type="scientific">Nguyenibacter vanlangensis</name>
    <dbReference type="NCBI Taxonomy" id="1216886"/>
    <lineage>
        <taxon>Bacteria</taxon>
        <taxon>Pseudomonadati</taxon>
        <taxon>Pseudomonadota</taxon>
        <taxon>Alphaproteobacteria</taxon>
        <taxon>Acetobacterales</taxon>
        <taxon>Acetobacteraceae</taxon>
        <taxon>Nguyenibacter</taxon>
    </lineage>
</organism>
<dbReference type="EMBL" id="JABXXP010000156">
    <property type="protein sequence ID" value="NVN11340.1"/>
    <property type="molecule type" value="Genomic_DNA"/>
</dbReference>
<evidence type="ECO:0000313" key="3">
    <source>
        <dbReference type="Proteomes" id="UP000534870"/>
    </source>
</evidence>
<dbReference type="RefSeq" id="WP_176640059.1">
    <property type="nucleotide sequence ID" value="NZ_JABXXP010000156.1"/>
</dbReference>
<evidence type="ECO:0000313" key="2">
    <source>
        <dbReference type="EMBL" id="NVN11340.1"/>
    </source>
</evidence>
<sequence length="442" mass="49919">MTPDDRPDGQSTLYDRSFYKDQAQESLTSARMVLPELLRHHPARSVVDVGCGVGSWLRAAMECGATRGLGIDGDYVSREQLLVAQDLFLPADLAAAGLVDTIAARMTPRFDLVTCLEVAEHLPFDRSESLVDDLTRLGDVILFSAAIPYQHGTGHINEQWPEFWALLFRRKGFRCFDILRDRFWSSPDVKWWYAQNMLVFVREDSEAFTRFPADALDRPLARIHPSAWLATILYHWRPYRAAARGLEEDDFLALTTAWATGVNRLPDLKTLTRRSDDQDAEKDAFPFTRLVIADPEARIAAREDALAAERRNAAESAAKARETEDALTAALQRAERDLAEKTLQASHVSAANASLHTQVRRHVEQLAAIPRLQDALARRKREYDTLLAAHARLEHEIAAARDETATLRAACARLAQERDDIRRSTSWRITWPIRALKRLFGG</sequence>
<feature type="coiled-coil region" evidence="1">
    <location>
        <begin position="376"/>
        <end position="417"/>
    </location>
</feature>
<reference evidence="2 3" key="1">
    <citation type="submission" date="2020-06" db="EMBL/GenBank/DDBJ databases">
        <title>Description of novel acetic acid bacteria.</title>
        <authorList>
            <person name="Sombolestani A."/>
        </authorList>
    </citation>
    <scope>NUCLEOTIDE SEQUENCE [LARGE SCALE GENOMIC DNA]</scope>
    <source>
        <strain evidence="2 3">LMG 31431</strain>
    </source>
</reference>